<dbReference type="GO" id="GO:0047472">
    <property type="term" value="F:3-carboxy-cis,cis-muconate cycloisomerase activity"/>
    <property type="evidence" value="ECO:0007669"/>
    <property type="project" value="UniProtKB-EC"/>
</dbReference>
<dbReference type="InterPro" id="IPR008948">
    <property type="entry name" value="L-Aspartase-like"/>
</dbReference>
<dbReference type="InterPro" id="IPR000362">
    <property type="entry name" value="Fumarate_lyase_fam"/>
</dbReference>
<keyword evidence="12" id="KW-1185">Reference proteome</keyword>
<accession>A0ABS4MBR0</accession>
<dbReference type="Pfam" id="PF00206">
    <property type="entry name" value="Lyase_1"/>
    <property type="match status" value="1"/>
</dbReference>
<keyword evidence="11" id="KW-0413">Isomerase</keyword>
<evidence type="ECO:0000256" key="2">
    <source>
        <dbReference type="ARBA" id="ARBA00004734"/>
    </source>
</evidence>
<dbReference type="InterPro" id="IPR004769">
    <property type="entry name" value="Pur_lyase"/>
</dbReference>
<dbReference type="Gene3D" id="1.10.40.30">
    <property type="entry name" value="Fumarase/aspartase (C-terminal domain)"/>
    <property type="match status" value="1"/>
</dbReference>
<organism evidence="11 12">
    <name type="scientific">Lactobacillus colini</name>
    <dbReference type="NCBI Taxonomy" id="1819254"/>
    <lineage>
        <taxon>Bacteria</taxon>
        <taxon>Bacillati</taxon>
        <taxon>Bacillota</taxon>
        <taxon>Bacilli</taxon>
        <taxon>Lactobacillales</taxon>
        <taxon>Lactobacillaceae</taxon>
        <taxon>Lactobacillus</taxon>
    </lineage>
</organism>
<name>A0ABS4MBR0_9LACO</name>
<dbReference type="PANTHER" id="PTHR43172">
    <property type="entry name" value="ADENYLOSUCCINATE LYASE"/>
    <property type="match status" value="1"/>
</dbReference>
<dbReference type="Pfam" id="PF10397">
    <property type="entry name" value="ADSL_C"/>
    <property type="match status" value="1"/>
</dbReference>
<dbReference type="Proteomes" id="UP001519292">
    <property type="component" value="Unassembled WGS sequence"/>
</dbReference>
<dbReference type="NCBIfam" id="TIGR00928">
    <property type="entry name" value="purB"/>
    <property type="match status" value="1"/>
</dbReference>
<comment type="pathway">
    <text evidence="2">Purine metabolism; AMP biosynthesis via de novo pathway; AMP from IMP: step 2/2.</text>
</comment>
<dbReference type="InterPro" id="IPR024083">
    <property type="entry name" value="Fumarase/histidase_N"/>
</dbReference>
<comment type="catalytic activity">
    <reaction evidence="7">
        <text>(2S)-2-[5-amino-1-(5-phospho-beta-D-ribosyl)imidazole-4-carboxamido]succinate = 5-amino-1-(5-phospho-beta-D-ribosyl)imidazole-4-carboxamide + fumarate</text>
        <dbReference type="Rhea" id="RHEA:23920"/>
        <dbReference type="ChEBI" id="CHEBI:29806"/>
        <dbReference type="ChEBI" id="CHEBI:58443"/>
        <dbReference type="ChEBI" id="CHEBI:58475"/>
        <dbReference type="EC" id="4.3.2.2"/>
    </reaction>
    <physiologicalReaction direction="left-to-right" evidence="7">
        <dbReference type="Rhea" id="RHEA:23921"/>
    </physiologicalReaction>
</comment>
<evidence type="ECO:0000256" key="9">
    <source>
        <dbReference type="ARBA" id="ARBA00049115"/>
    </source>
</evidence>
<dbReference type="CDD" id="cd01597">
    <property type="entry name" value="pCLME"/>
    <property type="match status" value="1"/>
</dbReference>
<gene>
    <name evidence="11" type="ORF">J2Z60_000279</name>
</gene>
<dbReference type="PRINTS" id="PR00149">
    <property type="entry name" value="FUMRATELYASE"/>
</dbReference>
<dbReference type="InterPro" id="IPR022761">
    <property type="entry name" value="Fumarate_lyase_N"/>
</dbReference>
<evidence type="ECO:0000256" key="5">
    <source>
        <dbReference type="ARBA" id="ARBA00017058"/>
    </source>
</evidence>
<evidence type="ECO:0000313" key="11">
    <source>
        <dbReference type="EMBL" id="MBP2057117.1"/>
    </source>
</evidence>
<evidence type="ECO:0000256" key="8">
    <source>
        <dbReference type="ARBA" id="ARBA00030717"/>
    </source>
</evidence>
<dbReference type="Gene3D" id="1.10.275.10">
    <property type="entry name" value="Fumarase/aspartase (N-terminal domain)"/>
    <property type="match status" value="1"/>
</dbReference>
<dbReference type="SUPFAM" id="SSF48557">
    <property type="entry name" value="L-aspartase-like"/>
    <property type="match status" value="1"/>
</dbReference>
<dbReference type="InterPro" id="IPR019468">
    <property type="entry name" value="AdenyloSucc_lyase_C"/>
</dbReference>
<evidence type="ECO:0000256" key="6">
    <source>
        <dbReference type="ARBA" id="ARBA00023239"/>
    </source>
</evidence>
<dbReference type="RefSeq" id="WP_209685643.1">
    <property type="nucleotide sequence ID" value="NZ_JAGGLU010000001.1"/>
</dbReference>
<protein>
    <recommendedName>
        <fullName evidence="5">Adenylosuccinate lyase</fullName>
        <ecNumber evidence="4">4.3.2.2</ecNumber>
    </recommendedName>
    <alternativeName>
        <fullName evidence="8">Adenylosuccinase</fullName>
    </alternativeName>
</protein>
<sequence length="448" mass="50560">MTSTPYDSPIYKNQYGTEEMRQVFSEKNQIQTWLDIWSALAQAEAESSIIPEKAAREIKEQSSVEKFDMDVIRTEIAKTSHPLMPQIRYLSSIVSPDAARWIHWGATTQDLLDTSLVLQFKQATKLIIKNAEEIQSKLLVKAKKYRNLVMAGRTNTQQAVPITLGYKFAVWADELGRDIKSLKCFYDHDFVGQFGGAAGSIASLGDKGIEVRNRMCELLNLNSPTITWHVARDRFAKLASYNAILAGTIGKIALSIMELQRTEIGELEEGFTLGKISSSTMPQKRNPMICDVIVSNCHEVQNSSQMALSAMFVVDERDVTWSTEQSYFGRIFLLLSAALKKLSSVCNTMIVHEDRIKDNLNMTNGAIVSERIMLVLGEKLGRQPAHEVVYEDAQDSFNNHKHLLDVLSEDKRITAVMSKEEIKELLNPQNYIGVCQKEVDDVLRKWSN</sequence>
<feature type="domain" description="Adenylosuccinate lyase C-terminal" evidence="10">
    <location>
        <begin position="364"/>
        <end position="443"/>
    </location>
</feature>
<comment type="pathway">
    <text evidence="1">Purine metabolism; IMP biosynthesis via de novo pathway; 5-amino-1-(5-phospho-D-ribosyl)imidazole-4-carboxamide from 5-amino-1-(5-phospho-D-ribosyl)imidazole-4-carboxylate: step 2/2.</text>
</comment>
<proteinExistence type="inferred from homology"/>
<comment type="similarity">
    <text evidence="3">Belongs to the lyase 1 family. Adenylosuccinate lyase subfamily.</text>
</comment>
<dbReference type="EC" id="4.3.2.2" evidence="4"/>
<evidence type="ECO:0000256" key="7">
    <source>
        <dbReference type="ARBA" id="ARBA00024477"/>
    </source>
</evidence>
<evidence type="ECO:0000256" key="4">
    <source>
        <dbReference type="ARBA" id="ARBA00012339"/>
    </source>
</evidence>
<comment type="caution">
    <text evidence="11">The sequence shown here is derived from an EMBL/GenBank/DDBJ whole genome shotgun (WGS) entry which is preliminary data.</text>
</comment>
<evidence type="ECO:0000256" key="3">
    <source>
        <dbReference type="ARBA" id="ARBA00008273"/>
    </source>
</evidence>
<dbReference type="PRINTS" id="PR00145">
    <property type="entry name" value="ARGSUCLYASE"/>
</dbReference>
<evidence type="ECO:0000313" key="12">
    <source>
        <dbReference type="Proteomes" id="UP001519292"/>
    </source>
</evidence>
<dbReference type="SMART" id="SM00998">
    <property type="entry name" value="ADSL_C"/>
    <property type="match status" value="1"/>
</dbReference>
<dbReference type="EMBL" id="JAGGLU010000001">
    <property type="protein sequence ID" value="MBP2057117.1"/>
    <property type="molecule type" value="Genomic_DNA"/>
</dbReference>
<keyword evidence="6" id="KW-0456">Lyase</keyword>
<dbReference type="PANTHER" id="PTHR43172:SF1">
    <property type="entry name" value="ADENYLOSUCCINATE LYASE"/>
    <property type="match status" value="1"/>
</dbReference>
<evidence type="ECO:0000256" key="1">
    <source>
        <dbReference type="ARBA" id="ARBA00004706"/>
    </source>
</evidence>
<reference evidence="11 12" key="1">
    <citation type="submission" date="2021-03" db="EMBL/GenBank/DDBJ databases">
        <title>Genomic Encyclopedia of Type Strains, Phase IV (KMG-IV): sequencing the most valuable type-strain genomes for metagenomic binning, comparative biology and taxonomic classification.</title>
        <authorList>
            <person name="Goeker M."/>
        </authorList>
    </citation>
    <scope>NUCLEOTIDE SEQUENCE [LARGE SCALE GENOMIC DNA]</scope>
    <source>
        <strain evidence="11 12">DSM 101872</strain>
    </source>
</reference>
<comment type="catalytic activity">
    <reaction evidence="9">
        <text>N(6)-(1,2-dicarboxyethyl)-AMP = fumarate + AMP</text>
        <dbReference type="Rhea" id="RHEA:16853"/>
        <dbReference type="ChEBI" id="CHEBI:29806"/>
        <dbReference type="ChEBI" id="CHEBI:57567"/>
        <dbReference type="ChEBI" id="CHEBI:456215"/>
        <dbReference type="EC" id="4.3.2.2"/>
    </reaction>
    <physiologicalReaction direction="left-to-right" evidence="9">
        <dbReference type="Rhea" id="RHEA:16854"/>
    </physiologicalReaction>
</comment>
<evidence type="ECO:0000259" key="10">
    <source>
        <dbReference type="SMART" id="SM00998"/>
    </source>
</evidence>
<dbReference type="Gene3D" id="1.20.200.10">
    <property type="entry name" value="Fumarase/aspartase (Central domain)"/>
    <property type="match status" value="1"/>
</dbReference>